<evidence type="ECO:0000256" key="1">
    <source>
        <dbReference type="SAM" id="MobiDB-lite"/>
    </source>
</evidence>
<protein>
    <submittedName>
        <fullName evidence="2">Uncharacterized protein</fullName>
    </submittedName>
</protein>
<dbReference type="AlphaFoldDB" id="A0A2H1C717"/>
<dbReference type="Proteomes" id="UP000230066">
    <property type="component" value="Unassembled WGS sequence"/>
</dbReference>
<feature type="region of interest" description="Disordered" evidence="1">
    <location>
        <begin position="23"/>
        <end position="101"/>
    </location>
</feature>
<name>A0A2H1C717_FASHE</name>
<sequence length="182" mass="19408">MLIYKWVPSIVIDVSPSKKAAFNRQSAISPSGPGLLSTYSRPKTASDLPSENTAVSDTGSINNNTNKIANVDVGTDKSHDNSSEDSNNTNIDKSSTDDAANCANTNHTEMIAEQTETVHTKDGTDIPIPPVGTTTATETMEEVQPPKLESLEVKVEEDNTPASEHTAFENVSETNGSDEQKG</sequence>
<organism evidence="2 3">
    <name type="scientific">Fasciola hepatica</name>
    <name type="common">Liver fluke</name>
    <dbReference type="NCBI Taxonomy" id="6192"/>
    <lineage>
        <taxon>Eukaryota</taxon>
        <taxon>Metazoa</taxon>
        <taxon>Spiralia</taxon>
        <taxon>Lophotrochozoa</taxon>
        <taxon>Platyhelminthes</taxon>
        <taxon>Trematoda</taxon>
        <taxon>Digenea</taxon>
        <taxon>Plagiorchiida</taxon>
        <taxon>Echinostomata</taxon>
        <taxon>Echinostomatoidea</taxon>
        <taxon>Fasciolidae</taxon>
        <taxon>Fasciola</taxon>
    </lineage>
</organism>
<comment type="caution">
    <text evidence="2">The sequence shown here is derived from an EMBL/GenBank/DDBJ whole genome shotgun (WGS) entry which is preliminary data.</text>
</comment>
<keyword evidence="3" id="KW-1185">Reference proteome</keyword>
<accession>A0A2H1C717</accession>
<proteinExistence type="predicted"/>
<evidence type="ECO:0000313" key="2">
    <source>
        <dbReference type="EMBL" id="THD22443.1"/>
    </source>
</evidence>
<feature type="region of interest" description="Disordered" evidence="1">
    <location>
        <begin position="115"/>
        <end position="182"/>
    </location>
</feature>
<feature type="compositionally biased region" description="Polar residues" evidence="1">
    <location>
        <begin position="37"/>
        <end position="68"/>
    </location>
</feature>
<evidence type="ECO:0000313" key="3">
    <source>
        <dbReference type="Proteomes" id="UP000230066"/>
    </source>
</evidence>
<reference evidence="2" key="1">
    <citation type="submission" date="2019-03" db="EMBL/GenBank/DDBJ databases">
        <title>Improved annotation for the trematode Fasciola hepatica.</title>
        <authorList>
            <person name="Choi Y.-J."/>
            <person name="Martin J."/>
            <person name="Mitreva M."/>
        </authorList>
    </citation>
    <scope>NUCLEOTIDE SEQUENCE [LARGE SCALE GENOMIC DNA]</scope>
</reference>
<dbReference type="EMBL" id="JXXN02002760">
    <property type="protein sequence ID" value="THD22443.1"/>
    <property type="molecule type" value="Genomic_DNA"/>
</dbReference>
<gene>
    <name evidence="2" type="ORF">D915_006698</name>
</gene>
<feature type="compositionally biased region" description="Polar residues" evidence="1">
    <location>
        <begin position="84"/>
        <end position="93"/>
    </location>
</feature>
<feature type="compositionally biased region" description="Polar residues" evidence="1">
    <location>
        <begin position="169"/>
        <end position="182"/>
    </location>
</feature>